<sequence>MYLKCPKMTSESVSHGGLAQFEAKSDLAPRSGCFDPTKSGVFVTSATFVVHCWDQRSKEVNNRLTSSTEKRVIKKKTAVHSDATFAPVNVDAGQPHCDAILLGRAADPNMF</sequence>
<organism evidence="1 2">
    <name type="scientific">Ancylostoma ceylanicum</name>
    <dbReference type="NCBI Taxonomy" id="53326"/>
    <lineage>
        <taxon>Eukaryota</taxon>
        <taxon>Metazoa</taxon>
        <taxon>Ecdysozoa</taxon>
        <taxon>Nematoda</taxon>
        <taxon>Chromadorea</taxon>
        <taxon>Rhabditida</taxon>
        <taxon>Rhabditina</taxon>
        <taxon>Rhabditomorpha</taxon>
        <taxon>Strongyloidea</taxon>
        <taxon>Ancylostomatidae</taxon>
        <taxon>Ancylostomatinae</taxon>
        <taxon>Ancylostoma</taxon>
    </lineage>
</organism>
<keyword evidence="2" id="KW-1185">Reference proteome</keyword>
<comment type="caution">
    <text evidence="1">The sequence shown here is derived from an EMBL/GenBank/DDBJ whole genome shotgun (WGS) entry which is preliminary data.</text>
</comment>
<accession>A0A016T4Y5</accession>
<dbReference type="Proteomes" id="UP000024635">
    <property type="component" value="Unassembled WGS sequence"/>
</dbReference>
<gene>
    <name evidence="1" type="primary">Acey_s0137.g1998</name>
    <name evidence="1" type="ORF">Y032_0137g1998</name>
</gene>
<evidence type="ECO:0000313" key="1">
    <source>
        <dbReference type="EMBL" id="EYB97747.1"/>
    </source>
</evidence>
<protein>
    <submittedName>
        <fullName evidence="1">Uncharacterized protein</fullName>
    </submittedName>
</protein>
<proteinExistence type="predicted"/>
<name>A0A016T4Y5_9BILA</name>
<dbReference type="AlphaFoldDB" id="A0A016T4Y5"/>
<dbReference type="EMBL" id="JARK01001473">
    <property type="protein sequence ID" value="EYB97747.1"/>
    <property type="molecule type" value="Genomic_DNA"/>
</dbReference>
<reference evidence="2" key="1">
    <citation type="journal article" date="2015" name="Nat. Genet.">
        <title>The genome and transcriptome of the zoonotic hookworm Ancylostoma ceylanicum identify infection-specific gene families.</title>
        <authorList>
            <person name="Schwarz E.M."/>
            <person name="Hu Y."/>
            <person name="Antoshechkin I."/>
            <person name="Miller M.M."/>
            <person name="Sternberg P.W."/>
            <person name="Aroian R.V."/>
        </authorList>
    </citation>
    <scope>NUCLEOTIDE SEQUENCE</scope>
    <source>
        <strain evidence="2">HY135</strain>
    </source>
</reference>
<evidence type="ECO:0000313" key="2">
    <source>
        <dbReference type="Proteomes" id="UP000024635"/>
    </source>
</evidence>